<feature type="compositionally biased region" description="Basic and acidic residues" evidence="4">
    <location>
        <begin position="449"/>
        <end position="490"/>
    </location>
</feature>
<dbReference type="SUPFAM" id="SSF50044">
    <property type="entry name" value="SH3-domain"/>
    <property type="match status" value="2"/>
</dbReference>
<evidence type="ECO:0000259" key="5">
    <source>
        <dbReference type="PROSITE" id="PS50002"/>
    </source>
</evidence>
<dbReference type="OrthoDB" id="9396701at2759"/>
<dbReference type="AlphaFoldDB" id="A0A401T0R1"/>
<evidence type="ECO:0000256" key="4">
    <source>
        <dbReference type="SAM" id="MobiDB-lite"/>
    </source>
</evidence>
<feature type="compositionally biased region" description="Basic and acidic residues" evidence="4">
    <location>
        <begin position="317"/>
        <end position="326"/>
    </location>
</feature>
<keyword evidence="7" id="KW-1185">Reference proteome</keyword>
<dbReference type="InterPro" id="IPR035540">
    <property type="entry name" value="FYB_hSH3"/>
</dbReference>
<evidence type="ECO:0000313" key="7">
    <source>
        <dbReference type="Proteomes" id="UP000287033"/>
    </source>
</evidence>
<feature type="compositionally biased region" description="Acidic residues" evidence="4">
    <location>
        <begin position="438"/>
        <end position="448"/>
    </location>
</feature>
<sequence>MAKFGNKSAEETSSLGSRPVRFTPQSSLQADKSSVASKAAGFETSAAPKFQTLRATGSFSEKSSQAAPKPFQERTAFPKPSALKAQFEGLSKEANDCKPVFPKSTLGAKPSLNTFSAQKAEKDEKAPFPKPQAGLRPTLDSADSQKENEVRPGFSKQSPFSKPLNPVTSHESKPVFPKSQFPKPPNSHSGNVGEDRASKPAFSKPPAGLKPWNEASSTHRENKEGVGKEETSTGRGDGAFGVRSLRPVSERGRFLSHGGEDKASTTNENKSEPLRPSGLKNFPPKPKQEEASASPPGISNVQKLQSQFLNKSQSQETEERPKDPNAPKRRALPAPWTLGAPPQKPKRPPTVNLDLFHHPHKKEPPAPPVSNRLANKPLPTAGPTAPNLPPRPPIGKPPEIIFMQSMATLLMGLPQEEFGKTPQLNAISIKVEGRGEKDDSDGEMYEDLDNYRSLKELKEQEKKREKEEKRRQEQERKEQKEKEKREQEMRKKFKLSGPIEIIQTVKVTMDYRGGKNELSCKQGDCLDIIRITDNPEGKWLARTLDGSYGYIKVTCVDINYDEIRKKTATRPTMKQPVEDQELYDDVAPNDDIGNGSGSTGGSGLFPPPPPCTDDIYDDVDGIPEDIKPRPASQDASKTGSWSWGLLKKKKLEKDEKDKKAREKESSEARDENSERQLPSIPPPAELPTEGEDVYDDVGADDFPPPPPESSLPKSSKLLITAKGKKDEKDPKRNKKMEKEEKDFRKKFKYDGEIRVLGTVEVVQNLTAKKWANRELPVKAGEMLDIIQHTDNTKLLCRNEEGKFGYVQKINLDLGNKEGDGEIYDDIDTECIYDND</sequence>
<reference evidence="6 7" key="1">
    <citation type="journal article" date="2018" name="Nat. Ecol. Evol.">
        <title>Shark genomes provide insights into elasmobranch evolution and the origin of vertebrates.</title>
        <authorList>
            <person name="Hara Y"/>
            <person name="Yamaguchi K"/>
            <person name="Onimaru K"/>
            <person name="Kadota M"/>
            <person name="Koyanagi M"/>
            <person name="Keeley SD"/>
            <person name="Tatsumi K"/>
            <person name="Tanaka K"/>
            <person name="Motone F"/>
            <person name="Kageyama Y"/>
            <person name="Nozu R"/>
            <person name="Adachi N"/>
            <person name="Nishimura O"/>
            <person name="Nakagawa R"/>
            <person name="Tanegashima C"/>
            <person name="Kiyatake I"/>
            <person name="Matsumoto R"/>
            <person name="Murakumo K"/>
            <person name="Nishida K"/>
            <person name="Terakita A"/>
            <person name="Kuratani S"/>
            <person name="Sato K"/>
            <person name="Hyodo S Kuraku.S."/>
        </authorList>
    </citation>
    <scope>NUCLEOTIDE SEQUENCE [LARGE SCALE GENOMIC DNA]</scope>
</reference>
<dbReference type="InterPro" id="IPR043443">
    <property type="entry name" value="FYB1/2-like"/>
</dbReference>
<feature type="compositionally biased region" description="Basic and acidic residues" evidence="4">
    <location>
        <begin position="723"/>
        <end position="740"/>
    </location>
</feature>
<proteinExistence type="predicted"/>
<dbReference type="CDD" id="cd11867">
    <property type="entry name" value="hSH3_ADAP"/>
    <property type="match status" value="1"/>
</dbReference>
<dbReference type="Proteomes" id="UP000287033">
    <property type="component" value="Unassembled WGS sequence"/>
</dbReference>
<organism evidence="6 7">
    <name type="scientific">Chiloscyllium punctatum</name>
    <name type="common">Brownbanded bambooshark</name>
    <name type="synonym">Hemiscyllium punctatum</name>
    <dbReference type="NCBI Taxonomy" id="137246"/>
    <lineage>
        <taxon>Eukaryota</taxon>
        <taxon>Metazoa</taxon>
        <taxon>Chordata</taxon>
        <taxon>Craniata</taxon>
        <taxon>Vertebrata</taxon>
        <taxon>Chondrichthyes</taxon>
        <taxon>Elasmobranchii</taxon>
        <taxon>Galeomorphii</taxon>
        <taxon>Galeoidea</taxon>
        <taxon>Orectolobiformes</taxon>
        <taxon>Hemiscylliidae</taxon>
        <taxon>Chiloscyllium</taxon>
    </lineage>
</organism>
<dbReference type="PANTHER" id="PTHR16830">
    <property type="entry name" value="SH2 CONTAINING ADAPTOR PRAM-1 RELATED"/>
    <property type="match status" value="1"/>
</dbReference>
<accession>A0A401T0R1</accession>
<evidence type="ECO:0000256" key="3">
    <source>
        <dbReference type="PROSITE-ProRule" id="PRU00192"/>
    </source>
</evidence>
<feature type="compositionally biased region" description="Acidic residues" evidence="4">
    <location>
        <begin position="688"/>
        <end position="699"/>
    </location>
</feature>
<name>A0A401T0R1_CHIPU</name>
<dbReference type="PROSITE" id="PS50002">
    <property type="entry name" value="SH3"/>
    <property type="match status" value="1"/>
</dbReference>
<dbReference type="InterPro" id="IPR029294">
    <property type="entry name" value="hSH3"/>
</dbReference>
<feature type="domain" description="SH3" evidence="5">
    <location>
        <begin position="500"/>
        <end position="561"/>
    </location>
</feature>
<dbReference type="GO" id="GO:0050852">
    <property type="term" value="P:T cell receptor signaling pathway"/>
    <property type="evidence" value="ECO:0007669"/>
    <property type="project" value="TreeGrafter"/>
</dbReference>
<keyword evidence="1 3" id="KW-0728">SH3 domain</keyword>
<dbReference type="STRING" id="137246.A0A401T0R1"/>
<dbReference type="EMBL" id="BEZZ01000797">
    <property type="protein sequence ID" value="GCC36214.1"/>
    <property type="molecule type" value="Genomic_DNA"/>
</dbReference>
<dbReference type="GO" id="GO:0008289">
    <property type="term" value="F:lipid binding"/>
    <property type="evidence" value="ECO:0007669"/>
    <property type="project" value="InterPro"/>
</dbReference>
<protein>
    <recommendedName>
        <fullName evidence="5">SH3 domain-containing protein</fullName>
    </recommendedName>
</protein>
<feature type="compositionally biased region" description="Gly residues" evidence="4">
    <location>
        <begin position="594"/>
        <end position="603"/>
    </location>
</feature>
<dbReference type="GO" id="GO:0005886">
    <property type="term" value="C:plasma membrane"/>
    <property type="evidence" value="ECO:0007669"/>
    <property type="project" value="InterPro"/>
</dbReference>
<dbReference type="PANTHER" id="PTHR16830:SF12">
    <property type="entry name" value="PDZ DOMAIN-CONTAINING PROTEIN"/>
    <property type="match status" value="1"/>
</dbReference>
<feature type="region of interest" description="Disordered" evidence="4">
    <location>
        <begin position="94"/>
        <end position="398"/>
    </location>
</feature>
<dbReference type="InterPro" id="IPR036028">
    <property type="entry name" value="SH3-like_dom_sf"/>
</dbReference>
<feature type="compositionally biased region" description="Basic and acidic residues" evidence="4">
    <location>
        <begin position="651"/>
        <end position="674"/>
    </location>
</feature>
<dbReference type="GO" id="GO:0007229">
    <property type="term" value="P:integrin-mediated signaling pathway"/>
    <property type="evidence" value="ECO:0007669"/>
    <property type="project" value="InterPro"/>
</dbReference>
<feature type="compositionally biased region" description="Acidic residues" evidence="4">
    <location>
        <begin position="614"/>
        <end position="623"/>
    </location>
</feature>
<evidence type="ECO:0000313" key="6">
    <source>
        <dbReference type="EMBL" id="GCC36214.1"/>
    </source>
</evidence>
<feature type="compositionally biased region" description="Polar residues" evidence="4">
    <location>
        <begin position="297"/>
        <end position="315"/>
    </location>
</feature>
<feature type="compositionally biased region" description="Polar residues" evidence="4">
    <location>
        <begin position="23"/>
        <end position="36"/>
    </location>
</feature>
<feature type="region of interest" description="Disordered" evidence="4">
    <location>
        <begin position="431"/>
        <end position="491"/>
    </location>
</feature>
<feature type="compositionally biased region" description="Basic and acidic residues" evidence="4">
    <location>
        <begin position="248"/>
        <end position="273"/>
    </location>
</feature>
<feature type="compositionally biased region" description="Pro residues" evidence="4">
    <location>
        <begin position="386"/>
        <end position="396"/>
    </location>
</feature>
<feature type="compositionally biased region" description="Basic and acidic residues" evidence="4">
    <location>
        <begin position="217"/>
        <end position="232"/>
    </location>
</feature>
<comment type="caution">
    <text evidence="6">The sequence shown here is derived from an EMBL/GenBank/DDBJ whole genome shotgun (WGS) entry which is preliminary data.</text>
</comment>
<dbReference type="FunFam" id="2.30.30.40:FF:000133">
    <property type="entry name" value="FYN-binding protein-like isoform X2"/>
    <property type="match status" value="1"/>
</dbReference>
<dbReference type="Pfam" id="PF14603">
    <property type="entry name" value="hSH3"/>
    <property type="match status" value="2"/>
</dbReference>
<gene>
    <name evidence="6" type="ORF">chiPu_0014706</name>
</gene>
<feature type="region of interest" description="Disordered" evidence="4">
    <location>
        <begin position="585"/>
        <end position="740"/>
    </location>
</feature>
<dbReference type="Gene3D" id="2.30.30.40">
    <property type="entry name" value="SH3 Domains"/>
    <property type="match status" value="2"/>
</dbReference>
<feature type="region of interest" description="Disordered" evidence="4">
    <location>
        <begin position="1"/>
        <end position="80"/>
    </location>
</feature>
<dbReference type="OMA" id="WANRELP"/>
<keyword evidence="2" id="KW-0597">Phosphoprotein</keyword>
<dbReference type="InterPro" id="IPR001452">
    <property type="entry name" value="SH3_domain"/>
</dbReference>
<dbReference type="GO" id="GO:0072659">
    <property type="term" value="P:protein localization to plasma membrane"/>
    <property type="evidence" value="ECO:0007669"/>
    <property type="project" value="TreeGrafter"/>
</dbReference>
<evidence type="ECO:0000256" key="1">
    <source>
        <dbReference type="ARBA" id="ARBA00022443"/>
    </source>
</evidence>
<evidence type="ECO:0000256" key="2">
    <source>
        <dbReference type="ARBA" id="ARBA00022553"/>
    </source>
</evidence>
<feature type="compositionally biased region" description="Polar residues" evidence="4">
    <location>
        <begin position="53"/>
        <end position="66"/>
    </location>
</feature>